<keyword evidence="2" id="KW-1185">Reference proteome</keyword>
<dbReference type="Proteomes" id="UP000008311">
    <property type="component" value="Unassembled WGS sequence"/>
</dbReference>
<organism evidence="1 2">
    <name type="scientific">Ricinus communis</name>
    <name type="common">Castor bean</name>
    <dbReference type="NCBI Taxonomy" id="3988"/>
    <lineage>
        <taxon>Eukaryota</taxon>
        <taxon>Viridiplantae</taxon>
        <taxon>Streptophyta</taxon>
        <taxon>Embryophyta</taxon>
        <taxon>Tracheophyta</taxon>
        <taxon>Spermatophyta</taxon>
        <taxon>Magnoliopsida</taxon>
        <taxon>eudicotyledons</taxon>
        <taxon>Gunneridae</taxon>
        <taxon>Pentapetalae</taxon>
        <taxon>rosids</taxon>
        <taxon>fabids</taxon>
        <taxon>Malpighiales</taxon>
        <taxon>Euphorbiaceae</taxon>
        <taxon>Acalyphoideae</taxon>
        <taxon>Acalypheae</taxon>
        <taxon>Ricinus</taxon>
    </lineage>
</organism>
<dbReference type="EMBL" id="EQ976579">
    <property type="protein sequence ID" value="EEF26755.1"/>
    <property type="molecule type" value="Genomic_DNA"/>
</dbReference>
<sequence length="160" mass="17978">MPYEDLLGRMWDTLDKGVSASLRPWQIRREDRARLEGRERELLVIAQAELHAEEIRAGRTRIVREGTTVQLLPGDAEVVDGRAEPGFSLPALVVNTHQNHLFRLLQEEINVAKSVRIAGDILADDPSAAPAEFADPDWLTRWRNSAAQMSSDQLQALFAQ</sequence>
<reference evidence="2" key="1">
    <citation type="journal article" date="2010" name="Nat. Biotechnol.">
        <title>Draft genome sequence of the oilseed species Ricinus communis.</title>
        <authorList>
            <person name="Chan A.P."/>
            <person name="Crabtree J."/>
            <person name="Zhao Q."/>
            <person name="Lorenzi H."/>
            <person name="Orvis J."/>
            <person name="Puiu D."/>
            <person name="Melake-Berhan A."/>
            <person name="Jones K.M."/>
            <person name="Redman J."/>
            <person name="Chen G."/>
            <person name="Cahoon E.B."/>
            <person name="Gedil M."/>
            <person name="Stanke M."/>
            <person name="Haas B.J."/>
            <person name="Wortman J.R."/>
            <person name="Fraser-Liggett C.M."/>
            <person name="Ravel J."/>
            <person name="Rabinowicz P.D."/>
        </authorList>
    </citation>
    <scope>NUCLEOTIDE SEQUENCE [LARGE SCALE GENOMIC DNA]</scope>
    <source>
        <strain evidence="2">cv. Hale</strain>
    </source>
</reference>
<accession>B9TBL1</accession>
<proteinExistence type="predicted"/>
<dbReference type="AlphaFoldDB" id="B9TBL1"/>
<name>B9TBL1_RICCO</name>
<evidence type="ECO:0000313" key="2">
    <source>
        <dbReference type="Proteomes" id="UP000008311"/>
    </source>
</evidence>
<dbReference type="InParanoid" id="B9TBL1"/>
<feature type="non-terminal residue" evidence="1">
    <location>
        <position position="160"/>
    </location>
</feature>
<gene>
    <name evidence="1" type="ORF">RCOM_2020520</name>
</gene>
<protein>
    <submittedName>
        <fullName evidence="1">Uncharacterized protein</fullName>
    </submittedName>
</protein>
<evidence type="ECO:0000313" key="1">
    <source>
        <dbReference type="EMBL" id="EEF26755.1"/>
    </source>
</evidence>